<name>A0A2N1IMP0_9PSED</name>
<evidence type="ECO:0000313" key="2">
    <source>
        <dbReference type="Proteomes" id="UP000233399"/>
    </source>
</evidence>
<dbReference type="EMBL" id="PJCG01000052">
    <property type="protein sequence ID" value="PKI19529.1"/>
    <property type="molecule type" value="Genomic_DNA"/>
</dbReference>
<sequence length="253" mass="29121">MMADLYFERLLSFTATCRWQLLDAPLRAAQFHDDEITRPFWVEFDDWNGDDGWLMTSLDYGEEMLQSFLIDSLWAGEGRQRAFCDSFWFGVYRVATGFVYEIRPAYEGNNVNRWPSLEYWLDVSRNGYLGFYPAGSDAGVLKDDPASLALRDPFGTSVVLSVDPPIDLDAVLYKLTAARRTPLWHIPGLNPQRLQEGQLFLNMKLYSPDGRQVRRSVERVAYLNNRRGERGQFSLQVLNPCVPPHPRPLFANP</sequence>
<dbReference type="RefSeq" id="WP_021782873.1">
    <property type="nucleotide sequence ID" value="NZ_PJCG01000052.1"/>
</dbReference>
<dbReference type="AlphaFoldDB" id="A0A2N1IMP0"/>
<dbReference type="Proteomes" id="UP000233399">
    <property type="component" value="Unassembled WGS sequence"/>
</dbReference>
<organism evidence="1 2">
    <name type="scientific">Pseudomonas monteilii</name>
    <dbReference type="NCBI Taxonomy" id="76759"/>
    <lineage>
        <taxon>Bacteria</taxon>
        <taxon>Pseudomonadati</taxon>
        <taxon>Pseudomonadota</taxon>
        <taxon>Gammaproteobacteria</taxon>
        <taxon>Pseudomonadales</taxon>
        <taxon>Pseudomonadaceae</taxon>
        <taxon>Pseudomonas</taxon>
    </lineage>
</organism>
<protein>
    <submittedName>
        <fullName evidence="1">Uncharacterized protein</fullName>
    </submittedName>
</protein>
<gene>
    <name evidence="1" type="ORF">CXB65_20915</name>
</gene>
<reference evidence="1 2" key="1">
    <citation type="submission" date="2017-12" db="EMBL/GenBank/DDBJ databases">
        <title>Isolation and characterization of an aerobic denitrifying Pseudomonas monteilii CY06 from aquaculture ponds.</title>
        <authorList>
            <person name="Ma Q."/>
            <person name="Cai Y."/>
            <person name="He Z."/>
        </authorList>
    </citation>
    <scope>NUCLEOTIDE SEQUENCE [LARGE SCALE GENOMIC DNA]</scope>
    <source>
        <strain evidence="1 2">CY06</strain>
    </source>
</reference>
<proteinExistence type="predicted"/>
<accession>A0A2N1IMP0</accession>
<evidence type="ECO:0000313" key="1">
    <source>
        <dbReference type="EMBL" id="PKI19529.1"/>
    </source>
</evidence>
<comment type="caution">
    <text evidence="1">The sequence shown here is derived from an EMBL/GenBank/DDBJ whole genome shotgun (WGS) entry which is preliminary data.</text>
</comment>